<dbReference type="EMBL" id="JAAALK010000283">
    <property type="protein sequence ID" value="KAG8075683.1"/>
    <property type="molecule type" value="Genomic_DNA"/>
</dbReference>
<organism evidence="2 3">
    <name type="scientific">Zizania palustris</name>
    <name type="common">Northern wild rice</name>
    <dbReference type="NCBI Taxonomy" id="103762"/>
    <lineage>
        <taxon>Eukaryota</taxon>
        <taxon>Viridiplantae</taxon>
        <taxon>Streptophyta</taxon>
        <taxon>Embryophyta</taxon>
        <taxon>Tracheophyta</taxon>
        <taxon>Spermatophyta</taxon>
        <taxon>Magnoliopsida</taxon>
        <taxon>Liliopsida</taxon>
        <taxon>Poales</taxon>
        <taxon>Poaceae</taxon>
        <taxon>BOP clade</taxon>
        <taxon>Oryzoideae</taxon>
        <taxon>Oryzeae</taxon>
        <taxon>Zizaniinae</taxon>
        <taxon>Zizania</taxon>
    </lineage>
</organism>
<name>A0A8J5T8Z3_ZIZPA</name>
<reference evidence="2" key="2">
    <citation type="submission" date="2021-02" db="EMBL/GenBank/DDBJ databases">
        <authorList>
            <person name="Kimball J.A."/>
            <person name="Haas M.W."/>
            <person name="Macchietto M."/>
            <person name="Kono T."/>
            <person name="Duquette J."/>
            <person name="Shao M."/>
        </authorList>
    </citation>
    <scope>NUCLEOTIDE SEQUENCE</scope>
    <source>
        <tissue evidence="2">Fresh leaf tissue</tissue>
    </source>
</reference>
<feature type="region of interest" description="Disordered" evidence="1">
    <location>
        <begin position="135"/>
        <end position="157"/>
    </location>
</feature>
<evidence type="ECO:0000313" key="2">
    <source>
        <dbReference type="EMBL" id="KAG8075683.1"/>
    </source>
</evidence>
<dbReference type="InterPro" id="IPR043459">
    <property type="entry name" value="NFD6/NOXY2-like"/>
</dbReference>
<sequence>MAPVVLRSRVLARAVSASFRRSLTAQSSGAPSAHLATSSRRASSSLHRLPSVCGGLLSLMPLHSAVASARLQSAISPESQSWGVVPQVVYLCNYNLHHCSVELCVMWGIRYQRRPLIQEQLQPAQGGSAHAGAVTGGVGWLDRPSGDQEQPQPTPGG</sequence>
<accession>A0A8J5T8Z3</accession>
<dbReference type="AlphaFoldDB" id="A0A8J5T8Z3"/>
<dbReference type="PANTHER" id="PTHR33156">
    <property type="entry name" value="OS02G0230000 PROTEIN"/>
    <property type="match status" value="1"/>
</dbReference>
<proteinExistence type="predicted"/>
<protein>
    <submittedName>
        <fullName evidence="2">Uncharacterized protein</fullName>
    </submittedName>
</protein>
<keyword evidence="3" id="KW-1185">Reference proteome</keyword>
<dbReference type="Proteomes" id="UP000729402">
    <property type="component" value="Unassembled WGS sequence"/>
</dbReference>
<evidence type="ECO:0000256" key="1">
    <source>
        <dbReference type="SAM" id="MobiDB-lite"/>
    </source>
</evidence>
<dbReference type="OrthoDB" id="669248at2759"/>
<evidence type="ECO:0000313" key="3">
    <source>
        <dbReference type="Proteomes" id="UP000729402"/>
    </source>
</evidence>
<reference evidence="2" key="1">
    <citation type="journal article" date="2021" name="bioRxiv">
        <title>Whole Genome Assembly and Annotation of Northern Wild Rice, Zizania palustris L., Supports a Whole Genome Duplication in the Zizania Genus.</title>
        <authorList>
            <person name="Haas M."/>
            <person name="Kono T."/>
            <person name="Macchietto M."/>
            <person name="Millas R."/>
            <person name="McGilp L."/>
            <person name="Shao M."/>
            <person name="Duquette J."/>
            <person name="Hirsch C.N."/>
            <person name="Kimball J."/>
        </authorList>
    </citation>
    <scope>NUCLEOTIDE SEQUENCE</scope>
    <source>
        <tissue evidence="2">Fresh leaf tissue</tissue>
    </source>
</reference>
<comment type="caution">
    <text evidence="2">The sequence shown here is derived from an EMBL/GenBank/DDBJ whole genome shotgun (WGS) entry which is preliminary data.</text>
</comment>
<dbReference type="PANTHER" id="PTHR33156:SF31">
    <property type="entry name" value="OS06G0332500 PROTEIN"/>
    <property type="match status" value="1"/>
</dbReference>
<gene>
    <name evidence="2" type="ORF">GUJ93_ZPchr0006g45244</name>
</gene>